<evidence type="ECO:0008006" key="3">
    <source>
        <dbReference type="Google" id="ProtNLM"/>
    </source>
</evidence>
<feature type="compositionally biased region" description="Basic and acidic residues" evidence="1">
    <location>
        <begin position="60"/>
        <end position="69"/>
    </location>
</feature>
<dbReference type="RefSeq" id="WP_368497503.1">
    <property type="nucleotide sequence ID" value="NZ_CP162511.1"/>
</dbReference>
<dbReference type="EMBL" id="CP162511">
    <property type="protein sequence ID" value="XDI05120.1"/>
    <property type="molecule type" value="Genomic_DNA"/>
</dbReference>
<reference evidence="2" key="1">
    <citation type="submission" date="2024-05" db="EMBL/GenBank/DDBJ databases">
        <title>Herbiconiux sp. A18JL235.</title>
        <authorList>
            <person name="Zhang G."/>
        </authorList>
    </citation>
    <scope>NUCLEOTIDE SEQUENCE</scope>
    <source>
        <strain evidence="2">A18JL235</strain>
    </source>
</reference>
<proteinExistence type="predicted"/>
<organism evidence="2">
    <name type="scientific">Herbiconiux sp. A18JL235</name>
    <dbReference type="NCBI Taxonomy" id="3152363"/>
    <lineage>
        <taxon>Bacteria</taxon>
        <taxon>Bacillati</taxon>
        <taxon>Actinomycetota</taxon>
        <taxon>Actinomycetes</taxon>
        <taxon>Micrococcales</taxon>
        <taxon>Microbacteriaceae</taxon>
        <taxon>Herbiconiux</taxon>
    </lineage>
</organism>
<evidence type="ECO:0000256" key="1">
    <source>
        <dbReference type="SAM" id="MobiDB-lite"/>
    </source>
</evidence>
<feature type="region of interest" description="Disordered" evidence="1">
    <location>
        <begin position="50"/>
        <end position="69"/>
    </location>
</feature>
<dbReference type="AlphaFoldDB" id="A0AB39BG71"/>
<protein>
    <recommendedName>
        <fullName evidence="3">Cellulose biosynthesis protein BcsF</fullName>
    </recommendedName>
</protein>
<sequence>MTTAHLLIVLALGLPFAGLLCEVLRPVGPRAARSFRRMLARLRPSARLTGAAVPSTRATPSDHRALVDA</sequence>
<name>A0AB39BG71_9MICO</name>
<gene>
    <name evidence="2" type="ORF">ABFY20_17625</name>
</gene>
<evidence type="ECO:0000313" key="2">
    <source>
        <dbReference type="EMBL" id="XDI05120.1"/>
    </source>
</evidence>
<accession>A0AB39BG71</accession>